<dbReference type="InterPro" id="IPR019171">
    <property type="entry name" value="MIX23"/>
</dbReference>
<dbReference type="Proteomes" id="UP001642501">
    <property type="component" value="Unassembled WGS sequence"/>
</dbReference>
<reference evidence="2 3" key="1">
    <citation type="submission" date="2024-01" db="EMBL/GenBank/DDBJ databases">
        <authorList>
            <person name="Allen C."/>
            <person name="Tagirdzhanova G."/>
        </authorList>
    </citation>
    <scope>NUCLEOTIDE SEQUENCE [LARGE SCALE GENOMIC DNA]</scope>
    <source>
        <strain evidence="2 3">CBS 573.63</strain>
    </source>
</reference>
<accession>A0ABP0D6D4</accession>
<dbReference type="PANTHER" id="PTHR31905:SF2">
    <property type="entry name" value="PROTEIN MIX23"/>
    <property type="match status" value="1"/>
</dbReference>
<dbReference type="EMBL" id="CAWUOM010000001">
    <property type="protein sequence ID" value="CAK7262486.1"/>
    <property type="molecule type" value="Genomic_DNA"/>
</dbReference>
<sequence length="221" mass="23894">MAAPRPSQPALTPQFCFSTVVLRDFLRASRGIDDTITQHLNALVTPSRAGFDASSTAQRANLPPFSSLSSSSTPSQPACRAFRDEVLFPAWQARDDVIRYCAGVADEAVAKDAQDAQEASAKAAVAAALAAATGTLDSITPPPDITERLDPYIKRKQFSLVEPQANLLALLMRNEQGVETIVRARSWDVLQSRCGSGVVSASPDRPGWEAALERWRKQEGR</sequence>
<proteinExistence type="inferred from homology"/>
<evidence type="ECO:0008006" key="4">
    <source>
        <dbReference type="Google" id="ProtNLM"/>
    </source>
</evidence>
<dbReference type="Pfam" id="PF09774">
    <property type="entry name" value="MIX23"/>
    <property type="match status" value="1"/>
</dbReference>
<evidence type="ECO:0000313" key="2">
    <source>
        <dbReference type="EMBL" id="CAK7262486.1"/>
    </source>
</evidence>
<protein>
    <recommendedName>
        <fullName evidence="4">Caffeine-induced death protein 2</fullName>
    </recommendedName>
</protein>
<name>A0ABP0D6D4_9PEZI</name>
<comment type="caution">
    <text evidence="2">The sequence shown here is derived from an EMBL/GenBank/DDBJ whole genome shotgun (WGS) entry which is preliminary data.</text>
</comment>
<dbReference type="PANTHER" id="PTHR31905">
    <property type="entry name" value="COILED-COIL DOMAIN-CONTAINING PROTEIN 58"/>
    <property type="match status" value="1"/>
</dbReference>
<keyword evidence="3" id="KW-1185">Reference proteome</keyword>
<organism evidence="2 3">
    <name type="scientific">Sporothrix epigloea</name>
    <dbReference type="NCBI Taxonomy" id="1892477"/>
    <lineage>
        <taxon>Eukaryota</taxon>
        <taxon>Fungi</taxon>
        <taxon>Dikarya</taxon>
        <taxon>Ascomycota</taxon>
        <taxon>Pezizomycotina</taxon>
        <taxon>Sordariomycetes</taxon>
        <taxon>Sordariomycetidae</taxon>
        <taxon>Ophiostomatales</taxon>
        <taxon>Ophiostomataceae</taxon>
        <taxon>Sporothrix</taxon>
    </lineage>
</organism>
<gene>
    <name evidence="2" type="ORF">SEPCBS57363_000075</name>
</gene>
<evidence type="ECO:0000313" key="3">
    <source>
        <dbReference type="Proteomes" id="UP001642501"/>
    </source>
</evidence>
<comment type="similarity">
    <text evidence="1">Belongs to the MIX23 family.</text>
</comment>
<evidence type="ECO:0000256" key="1">
    <source>
        <dbReference type="ARBA" id="ARBA00024204"/>
    </source>
</evidence>